<dbReference type="AlphaFoldDB" id="A0A0E9WBS0"/>
<keyword evidence="1" id="KW-0472">Membrane</keyword>
<feature type="transmembrane region" description="Helical" evidence="1">
    <location>
        <begin position="6"/>
        <end position="24"/>
    </location>
</feature>
<protein>
    <submittedName>
        <fullName evidence="2">Uncharacterized protein</fullName>
    </submittedName>
</protein>
<reference evidence="2" key="1">
    <citation type="submission" date="2014-11" db="EMBL/GenBank/DDBJ databases">
        <authorList>
            <person name="Amaro Gonzalez C."/>
        </authorList>
    </citation>
    <scope>NUCLEOTIDE SEQUENCE</scope>
</reference>
<reference evidence="2" key="2">
    <citation type="journal article" date="2015" name="Fish Shellfish Immunol.">
        <title>Early steps in the European eel (Anguilla anguilla)-Vibrio vulnificus interaction in the gills: Role of the RtxA13 toxin.</title>
        <authorList>
            <person name="Callol A."/>
            <person name="Pajuelo D."/>
            <person name="Ebbesson L."/>
            <person name="Teles M."/>
            <person name="MacKenzie S."/>
            <person name="Amaro C."/>
        </authorList>
    </citation>
    <scope>NUCLEOTIDE SEQUENCE</scope>
</reference>
<name>A0A0E9WBS0_ANGAN</name>
<keyword evidence="1" id="KW-0812">Transmembrane</keyword>
<organism evidence="2">
    <name type="scientific">Anguilla anguilla</name>
    <name type="common">European freshwater eel</name>
    <name type="synonym">Muraena anguilla</name>
    <dbReference type="NCBI Taxonomy" id="7936"/>
    <lineage>
        <taxon>Eukaryota</taxon>
        <taxon>Metazoa</taxon>
        <taxon>Chordata</taxon>
        <taxon>Craniata</taxon>
        <taxon>Vertebrata</taxon>
        <taxon>Euteleostomi</taxon>
        <taxon>Actinopterygii</taxon>
        <taxon>Neopterygii</taxon>
        <taxon>Teleostei</taxon>
        <taxon>Anguilliformes</taxon>
        <taxon>Anguillidae</taxon>
        <taxon>Anguilla</taxon>
    </lineage>
</organism>
<evidence type="ECO:0000313" key="2">
    <source>
        <dbReference type="EMBL" id="JAH87787.1"/>
    </source>
</evidence>
<evidence type="ECO:0000256" key="1">
    <source>
        <dbReference type="SAM" id="Phobius"/>
    </source>
</evidence>
<proteinExistence type="predicted"/>
<dbReference type="EMBL" id="GBXM01020790">
    <property type="protein sequence ID" value="JAH87787.1"/>
    <property type="molecule type" value="Transcribed_RNA"/>
</dbReference>
<sequence length="50" mass="5876">MDMWSVGLIFVFTWMSLFLSGYLFSELIRTCPRMPSCVLLVRDTFAPLKR</sequence>
<keyword evidence="1" id="KW-1133">Transmembrane helix</keyword>
<accession>A0A0E9WBS0</accession>